<proteinExistence type="predicted"/>
<evidence type="ECO:0000313" key="2">
    <source>
        <dbReference type="Proteomes" id="UP000501076"/>
    </source>
</evidence>
<reference evidence="1 2" key="1">
    <citation type="submission" date="2019-10" db="EMBL/GenBank/DDBJ databases">
        <title>Complete genome sequences for adaption low water activity.</title>
        <authorList>
            <person name="Zhao L."/>
            <person name="Zhong J."/>
        </authorList>
    </citation>
    <scope>NUCLEOTIDE SEQUENCE [LARGE SCALE GENOMIC DNA]</scope>
    <source>
        <strain evidence="1 2">FDU301</strain>
        <plasmid evidence="2">pfdu301a</plasmid>
    </source>
</reference>
<geneLocation type="plasmid" evidence="2">
    <name>pfdu301a</name>
</geneLocation>
<gene>
    <name evidence="1" type="ORF">FDZ14_28310</name>
</gene>
<dbReference type="Gene3D" id="3.40.630.30">
    <property type="match status" value="1"/>
</dbReference>
<evidence type="ECO:0008006" key="3">
    <source>
        <dbReference type="Google" id="ProtNLM"/>
    </source>
</evidence>
<sequence>MVRESYLYLKDEKVKKIQYNDSYAHLIKKFPSANSNMDSYIINNALNDKAEGKAVTFLFVNENEDLLYGYYSRFATSINYSDDESGEFCGISAVEIKCFAINESYSGKLCEVISSGRELNYSDRLFMEVLMDIKYLADNYMGIEAIVLRSTERAYNFYTRNEFEPLWGTLDLPYDEFAKDCIKMYLPIAK</sequence>
<dbReference type="RefSeq" id="WP_171777993.1">
    <property type="nucleotide sequence ID" value="NZ_CP045273.1"/>
</dbReference>
<organism evidence="1 2">
    <name type="scientific">Priestia megaterium</name>
    <name type="common">Bacillus megaterium</name>
    <dbReference type="NCBI Taxonomy" id="1404"/>
    <lineage>
        <taxon>Bacteria</taxon>
        <taxon>Bacillati</taxon>
        <taxon>Bacillota</taxon>
        <taxon>Bacilli</taxon>
        <taxon>Bacillales</taxon>
        <taxon>Bacillaceae</taxon>
        <taxon>Priestia</taxon>
    </lineage>
</organism>
<dbReference type="EMBL" id="CP045273">
    <property type="protein sequence ID" value="QJX80010.1"/>
    <property type="molecule type" value="Genomic_DNA"/>
</dbReference>
<evidence type="ECO:0000313" key="1">
    <source>
        <dbReference type="EMBL" id="QJX80010.1"/>
    </source>
</evidence>
<name>A0A6M6DZI3_PRIMG</name>
<keyword evidence="1" id="KW-0614">Plasmid</keyword>
<accession>A0A6M6DZI3</accession>
<dbReference type="AlphaFoldDB" id="A0A6M6DZI3"/>
<protein>
    <recommendedName>
        <fullName evidence="3">N-acetyltransferase</fullName>
    </recommendedName>
</protein>
<dbReference type="Proteomes" id="UP000501076">
    <property type="component" value="Plasmid pFDU301A"/>
</dbReference>